<dbReference type="RefSeq" id="WP_263747385.1">
    <property type="nucleotide sequence ID" value="NZ_JAOWRF010000281.1"/>
</dbReference>
<dbReference type="SMART" id="SM00028">
    <property type="entry name" value="TPR"/>
    <property type="match status" value="6"/>
</dbReference>
<reference evidence="2 3" key="1">
    <citation type="submission" date="2022-10" db="EMBL/GenBank/DDBJ databases">
        <title>Identification of biosynthetic pathway for the production of the potent trypsin inhibitor radiosumin.</title>
        <authorList>
            <person name="Fewer D.P."/>
            <person name="Delbaje E."/>
            <person name="Ouyang X."/>
            <person name="Agostino P.D."/>
            <person name="Wahlsten M."/>
            <person name="Jokela J."/>
            <person name="Permi P."/>
            <person name="Haapaniemi E."/>
            <person name="Koistinen H."/>
        </authorList>
    </citation>
    <scope>NUCLEOTIDE SEQUENCE [LARGE SCALE GENOMIC DNA]</scope>
    <source>
        <strain evidence="2 3">NIES-515</strain>
    </source>
</reference>
<accession>A0ABT3B2Y1</accession>
<organism evidence="2 3">
    <name type="scientific">Plectonema radiosum NIES-515</name>
    <dbReference type="NCBI Taxonomy" id="2986073"/>
    <lineage>
        <taxon>Bacteria</taxon>
        <taxon>Bacillati</taxon>
        <taxon>Cyanobacteriota</taxon>
        <taxon>Cyanophyceae</taxon>
        <taxon>Oscillatoriophycideae</taxon>
        <taxon>Oscillatoriales</taxon>
        <taxon>Microcoleaceae</taxon>
        <taxon>Plectonema</taxon>
    </lineage>
</organism>
<dbReference type="Proteomes" id="UP001526143">
    <property type="component" value="Unassembled WGS sequence"/>
</dbReference>
<feature type="domain" description="CHAT" evidence="1">
    <location>
        <begin position="789"/>
        <end position="1126"/>
    </location>
</feature>
<gene>
    <name evidence="2" type="ORF">OGM63_19860</name>
</gene>
<name>A0ABT3B2Y1_9CYAN</name>
<dbReference type="InterPro" id="IPR024983">
    <property type="entry name" value="CHAT_dom"/>
</dbReference>
<sequence>MNEQRQQAYFNLIQSLLNCRSHDEVREILAANQDLIDPGLVQKMQEMASNLRRQGELDQANCLMSIVGQQFGVYSKLSLTATEKEYLDFLEQVLKVIADSRGNAQVIYPLLENNTDKLDVVLAEILRRRGTNRLREAQADEAKSIAGDIVIFSYLIQQFPLGKKASNMEIAITGYEVALTVYTSEAFPQDWAMTQINLGAAYRERILGEKAENIELAIAAFDAALSVTTQQAFPQYWVMTQINLGAAYRERILGEKAENIELAIAAFDAALSVTTQQAFPQYWVMTQINLGAAYRERILGEKAENIELAIAAYTAALSVYTQQAFPQDWAITQNNLGNAYRERITGEKAENIELAIAAYTAALSVTTQQAFPQDWAGTQNNLGSAYRERILGEKAENIKLAIAAFSAALSVYTQQAFPRYWAMTQNNLGTAYFQRITGEKAENIELAIAAYTAALSVKTQQAFPQDWAMRQHNLGSAYVERILGEKAENIELAIAAFSAALSVRTQQAFPQDWAMTQHGLGVAYRERILGEKAENIESAIAAFSAALSVTTQQAFPQDHAETLWNLGITYQDTNQLTLAYTTFKSAIATVESLREEIVSGEESKRKQAESFNHVYSRMVEVCLELANITEAIEYVERSKTRNLVEQILERDRKTIFPADVVTQLETYRGKITTGQSQIQNGEAENPKVLAQHLQELRQQRNELQDRYLRVGYGFKFDSFQATLNERTAIIEWYISNDKILAFIVKATGEVTVWQSQPEDQKALYDWVNQYLHNYYNQKDQWQNSLGEELKKLASILHIDEILTQIPKNCDQLILIPYTALHLFPLHALPINQNSENSRCLVDLFPRGVSYAPSCQILQQVQQRDRPNFQSLFAIQNPTGDLNYTDLEVQVIQSYFNTANVLKKTAATLTAINNSDLNTYHCAHFSCHGYFNLTNPGKSALILANAPIADTPIKPDSERYLNLRAGETHDLEKCLTLDKIFSLKLEKCRLVTLSACETGLIDFNNASDEYIGLPSGFLLAGSQAVVSSLWTVSDLSTAFLMMKFYENLQTITSVSLALNQAQQWLRNLTIEEFEALLVKYKLQIEEVFAQLEEDDQIVAEEYLLQTRNRQPYPFENPFYWAAFTATGV</sequence>
<evidence type="ECO:0000313" key="3">
    <source>
        <dbReference type="Proteomes" id="UP001526143"/>
    </source>
</evidence>
<dbReference type="PANTHER" id="PTHR10098:SF108">
    <property type="entry name" value="TETRATRICOPEPTIDE REPEAT PROTEIN 28"/>
    <property type="match status" value="1"/>
</dbReference>
<dbReference type="Gene3D" id="1.25.40.10">
    <property type="entry name" value="Tetratricopeptide repeat domain"/>
    <property type="match status" value="4"/>
</dbReference>
<dbReference type="Pfam" id="PF12770">
    <property type="entry name" value="CHAT"/>
    <property type="match status" value="1"/>
</dbReference>
<dbReference type="EMBL" id="JAOWRF010000281">
    <property type="protein sequence ID" value="MCV3215737.1"/>
    <property type="molecule type" value="Genomic_DNA"/>
</dbReference>
<keyword evidence="3" id="KW-1185">Reference proteome</keyword>
<dbReference type="InterPro" id="IPR019734">
    <property type="entry name" value="TPR_rpt"/>
</dbReference>
<evidence type="ECO:0000313" key="2">
    <source>
        <dbReference type="EMBL" id="MCV3215737.1"/>
    </source>
</evidence>
<dbReference type="SUPFAM" id="SSF48452">
    <property type="entry name" value="TPR-like"/>
    <property type="match status" value="2"/>
</dbReference>
<protein>
    <submittedName>
        <fullName evidence="2">CHAT domain-containing protein</fullName>
    </submittedName>
</protein>
<proteinExistence type="predicted"/>
<dbReference type="InterPro" id="IPR011990">
    <property type="entry name" value="TPR-like_helical_dom_sf"/>
</dbReference>
<evidence type="ECO:0000259" key="1">
    <source>
        <dbReference type="Pfam" id="PF12770"/>
    </source>
</evidence>
<comment type="caution">
    <text evidence="2">The sequence shown here is derived from an EMBL/GenBank/DDBJ whole genome shotgun (WGS) entry which is preliminary data.</text>
</comment>
<dbReference type="PANTHER" id="PTHR10098">
    <property type="entry name" value="RAPSYN-RELATED"/>
    <property type="match status" value="1"/>
</dbReference>